<keyword evidence="1" id="KW-0805">Transcription regulation</keyword>
<dbReference type="RefSeq" id="WP_301127909.1">
    <property type="nucleotide sequence ID" value="NZ_JAUHPV010000004.1"/>
</dbReference>
<gene>
    <name evidence="6" type="ORF">QQX04_07835</name>
</gene>
<dbReference type="PRINTS" id="PR00455">
    <property type="entry name" value="HTHTETR"/>
</dbReference>
<dbReference type="Gene3D" id="1.10.357.10">
    <property type="entry name" value="Tetracycline Repressor, domain 2"/>
    <property type="match status" value="1"/>
</dbReference>
<keyword evidence="2 4" id="KW-0238">DNA-binding</keyword>
<dbReference type="InterPro" id="IPR009057">
    <property type="entry name" value="Homeodomain-like_sf"/>
</dbReference>
<sequence length="223" mass="23810">MDRETAPAAASPARPEGYAKGRVTKQAIVERAADAFAEKGFYGASLRSIAREAGIDHSTLIHHFGNKTALLLAVIEWHDTRGLPEGMQGVGEALEMMRSLPVQTIADSLAANARRNLDSPGLVQLLSLLTAEAGSANHPARAVLQERHDTLRDILAHTIERGRAANGGTDDPLTPEQRAVAVIAAQEGLETYNALHPGEIDMPTLFAQVLASAFELPAPDESR</sequence>
<evidence type="ECO:0000259" key="5">
    <source>
        <dbReference type="PROSITE" id="PS50977"/>
    </source>
</evidence>
<dbReference type="InterPro" id="IPR050109">
    <property type="entry name" value="HTH-type_TetR-like_transc_reg"/>
</dbReference>
<feature type="DNA-binding region" description="H-T-H motif" evidence="4">
    <location>
        <begin position="45"/>
        <end position="64"/>
    </location>
</feature>
<dbReference type="EMBL" id="JAUHPV010000004">
    <property type="protein sequence ID" value="MDN4472902.1"/>
    <property type="molecule type" value="Genomic_DNA"/>
</dbReference>
<evidence type="ECO:0000256" key="1">
    <source>
        <dbReference type="ARBA" id="ARBA00023015"/>
    </source>
</evidence>
<dbReference type="PANTHER" id="PTHR30055:SF234">
    <property type="entry name" value="HTH-TYPE TRANSCRIPTIONAL REGULATOR BETI"/>
    <property type="match status" value="1"/>
</dbReference>
<dbReference type="InterPro" id="IPR001647">
    <property type="entry name" value="HTH_TetR"/>
</dbReference>
<accession>A0ABT8G1F4</accession>
<dbReference type="PANTHER" id="PTHR30055">
    <property type="entry name" value="HTH-TYPE TRANSCRIPTIONAL REGULATOR RUTR"/>
    <property type="match status" value="1"/>
</dbReference>
<dbReference type="PROSITE" id="PS50977">
    <property type="entry name" value="HTH_TETR_2"/>
    <property type="match status" value="1"/>
</dbReference>
<evidence type="ECO:0000313" key="6">
    <source>
        <dbReference type="EMBL" id="MDN4472902.1"/>
    </source>
</evidence>
<feature type="domain" description="HTH tetR-type" evidence="5">
    <location>
        <begin position="22"/>
        <end position="82"/>
    </location>
</feature>
<dbReference type="Proteomes" id="UP001172738">
    <property type="component" value="Unassembled WGS sequence"/>
</dbReference>
<keyword evidence="3" id="KW-0804">Transcription</keyword>
<evidence type="ECO:0000313" key="7">
    <source>
        <dbReference type="Proteomes" id="UP001172738"/>
    </source>
</evidence>
<name>A0ABT8G1F4_9MICO</name>
<dbReference type="Pfam" id="PF00440">
    <property type="entry name" value="TetR_N"/>
    <property type="match status" value="1"/>
</dbReference>
<evidence type="ECO:0000256" key="4">
    <source>
        <dbReference type="PROSITE-ProRule" id="PRU00335"/>
    </source>
</evidence>
<organism evidence="6 7">
    <name type="scientific">Demequina zhanjiangensis</name>
    <dbReference type="NCBI Taxonomy" id="3051659"/>
    <lineage>
        <taxon>Bacteria</taxon>
        <taxon>Bacillati</taxon>
        <taxon>Actinomycetota</taxon>
        <taxon>Actinomycetes</taxon>
        <taxon>Micrococcales</taxon>
        <taxon>Demequinaceae</taxon>
        <taxon>Demequina</taxon>
    </lineage>
</organism>
<dbReference type="SUPFAM" id="SSF46689">
    <property type="entry name" value="Homeodomain-like"/>
    <property type="match status" value="1"/>
</dbReference>
<protein>
    <submittedName>
        <fullName evidence="6">TetR/AcrR family transcriptional regulator</fullName>
    </submittedName>
</protein>
<keyword evidence="7" id="KW-1185">Reference proteome</keyword>
<evidence type="ECO:0000256" key="2">
    <source>
        <dbReference type="ARBA" id="ARBA00023125"/>
    </source>
</evidence>
<dbReference type="SUPFAM" id="SSF48498">
    <property type="entry name" value="Tetracyclin repressor-like, C-terminal domain"/>
    <property type="match status" value="1"/>
</dbReference>
<proteinExistence type="predicted"/>
<evidence type="ECO:0000256" key="3">
    <source>
        <dbReference type="ARBA" id="ARBA00023163"/>
    </source>
</evidence>
<reference evidence="6" key="1">
    <citation type="submission" date="2023-06" db="EMBL/GenBank/DDBJ databases">
        <title>SYSU T00b26.</title>
        <authorList>
            <person name="Gao L."/>
            <person name="Fang B.-Z."/>
            <person name="Li W.-J."/>
        </authorList>
    </citation>
    <scope>NUCLEOTIDE SEQUENCE</scope>
    <source>
        <strain evidence="6">SYSU T00b26</strain>
    </source>
</reference>
<dbReference type="InterPro" id="IPR036271">
    <property type="entry name" value="Tet_transcr_reg_TetR-rel_C_sf"/>
</dbReference>
<comment type="caution">
    <text evidence="6">The sequence shown here is derived from an EMBL/GenBank/DDBJ whole genome shotgun (WGS) entry which is preliminary data.</text>
</comment>